<keyword evidence="3" id="KW-1185">Reference proteome</keyword>
<feature type="domain" description="SpoVT-AbrB" evidence="1">
    <location>
        <begin position="6"/>
        <end position="51"/>
    </location>
</feature>
<dbReference type="SMART" id="SM00966">
    <property type="entry name" value="SpoVT_AbrB"/>
    <property type="match status" value="1"/>
</dbReference>
<dbReference type="InterPro" id="IPR007159">
    <property type="entry name" value="SpoVT-AbrB_dom"/>
</dbReference>
<accession>A0ABY2MLL6</accession>
<dbReference type="PANTHER" id="PTHR40516">
    <property type="entry name" value="ANTITOXIN CHPS-RELATED"/>
    <property type="match status" value="1"/>
</dbReference>
<reference evidence="3" key="1">
    <citation type="journal article" date="2019" name="PLoS Negl. Trop. Dis.">
        <title>Revisiting the worldwide diversity of Leptospira species in the environment.</title>
        <authorList>
            <person name="Vincent A.T."/>
            <person name="Schiettekatte O."/>
            <person name="Bourhy P."/>
            <person name="Veyrier F.J."/>
            <person name="Picardeau M."/>
        </authorList>
    </citation>
    <scope>NUCLEOTIDE SEQUENCE [LARGE SCALE GENOMIC DNA]</scope>
    <source>
        <strain evidence="3">201702449</strain>
    </source>
</reference>
<evidence type="ECO:0000313" key="3">
    <source>
        <dbReference type="Proteomes" id="UP000297352"/>
    </source>
</evidence>
<evidence type="ECO:0000259" key="1">
    <source>
        <dbReference type="SMART" id="SM00966"/>
    </source>
</evidence>
<protein>
    <submittedName>
        <fullName evidence="2">AbrB/MazE/SpoVT family DNA-binding domain-containing protein</fullName>
    </submittedName>
</protein>
<dbReference type="InterPro" id="IPR037914">
    <property type="entry name" value="SpoVT-AbrB_sf"/>
</dbReference>
<dbReference type="RefSeq" id="WP_100718374.1">
    <property type="nucleotide sequence ID" value="NZ_JAIZBN010000001.1"/>
</dbReference>
<dbReference type="Pfam" id="PF04014">
    <property type="entry name" value="MazE_antitoxin"/>
    <property type="match status" value="1"/>
</dbReference>
<dbReference type="SUPFAM" id="SSF89447">
    <property type="entry name" value="AbrB/MazE/MraZ-like"/>
    <property type="match status" value="1"/>
</dbReference>
<dbReference type="EMBL" id="RQGI01000049">
    <property type="protein sequence ID" value="TGL68839.1"/>
    <property type="molecule type" value="Genomic_DNA"/>
</dbReference>
<dbReference type="PANTHER" id="PTHR40516:SF1">
    <property type="entry name" value="ANTITOXIN CHPS-RELATED"/>
    <property type="match status" value="1"/>
</dbReference>
<name>A0ABY2MLL6_9LEPT</name>
<proteinExistence type="predicted"/>
<gene>
    <name evidence="2" type="ORF">EHQ60_13300</name>
</gene>
<organism evidence="2 3">
    <name type="scientific">Leptospira levettii</name>
    <dbReference type="NCBI Taxonomy" id="2023178"/>
    <lineage>
        <taxon>Bacteria</taxon>
        <taxon>Pseudomonadati</taxon>
        <taxon>Spirochaetota</taxon>
        <taxon>Spirochaetia</taxon>
        <taxon>Leptospirales</taxon>
        <taxon>Leptospiraceae</taxon>
        <taxon>Leptospira</taxon>
    </lineage>
</organism>
<evidence type="ECO:0000313" key="2">
    <source>
        <dbReference type="EMBL" id="TGL68839.1"/>
    </source>
</evidence>
<dbReference type="Gene3D" id="2.10.260.10">
    <property type="match status" value="1"/>
</dbReference>
<comment type="caution">
    <text evidence="2">The sequence shown here is derived from an EMBL/GenBank/DDBJ whole genome shotgun (WGS) entry which is preliminary data.</text>
</comment>
<dbReference type="InterPro" id="IPR039052">
    <property type="entry name" value="Antitox_PemI-like"/>
</dbReference>
<keyword evidence="2" id="KW-0238">DNA-binding</keyword>
<sequence>MESTVQKWGNSLGIRIPKVFAKELELNDGSQVEVIQEGNRIIIYPYTKETLEQKLKKINAKNLHNEVDSGNSVGNEFW</sequence>
<dbReference type="Proteomes" id="UP000297352">
    <property type="component" value="Unassembled WGS sequence"/>
</dbReference>
<dbReference type="GO" id="GO:0003677">
    <property type="term" value="F:DNA binding"/>
    <property type="evidence" value="ECO:0007669"/>
    <property type="project" value="UniProtKB-KW"/>
</dbReference>